<comment type="caution">
    <text evidence="1">The sequence shown here is derived from an EMBL/GenBank/DDBJ whole genome shotgun (WGS) entry which is preliminary data.</text>
</comment>
<gene>
    <name evidence="1" type="ORF">FIC94_04035</name>
</gene>
<dbReference type="Proteomes" id="UP000312784">
    <property type="component" value="Unassembled WGS sequence"/>
</dbReference>
<evidence type="ECO:0000313" key="2">
    <source>
        <dbReference type="Proteomes" id="UP000312784"/>
    </source>
</evidence>
<sequence length="159" mass="16998">MLDAIPTNLLTPERTTSFQEEINRQVQKAAAASSKASEAIEAKLNAISSKQKLIAEQMTAAFDQMLDDLEKERARLALELEAATPISLRRKKSGKAGLRNPGGPIVVNPAMFQSVLDAMTTALKGDAGDGNATLAGYGQFVRSLVQWNSPLIARTVSAT</sequence>
<reference evidence="1 2" key="1">
    <citation type="submission" date="2019-06" db="EMBL/GenBank/DDBJ databases">
        <title>Ochrobactrum cricket sp.nov., isolated from the insect Teleogryllus occipitalis living in deserted cropland.</title>
        <authorList>
            <person name="Hu M."/>
        </authorList>
    </citation>
    <scope>NUCLEOTIDE SEQUENCE [LARGE SCALE GENOMIC DNA]</scope>
    <source>
        <strain evidence="1 2">LCB8</strain>
    </source>
</reference>
<proteinExistence type="predicted"/>
<evidence type="ECO:0008006" key="3">
    <source>
        <dbReference type="Google" id="ProtNLM"/>
    </source>
</evidence>
<keyword evidence="2" id="KW-1185">Reference proteome</keyword>
<dbReference type="RefSeq" id="WP_140023994.1">
    <property type="nucleotide sequence ID" value="NZ_JBHUFG010000002.1"/>
</dbReference>
<organism evidence="1 2">
    <name type="scientific">Ochrobactrum teleogrylli</name>
    <dbReference type="NCBI Taxonomy" id="2479765"/>
    <lineage>
        <taxon>Bacteria</taxon>
        <taxon>Pseudomonadati</taxon>
        <taxon>Pseudomonadota</taxon>
        <taxon>Alphaproteobacteria</taxon>
        <taxon>Hyphomicrobiales</taxon>
        <taxon>Brucellaceae</taxon>
        <taxon>Brucella/Ochrobactrum group</taxon>
        <taxon>Ochrobactrum</taxon>
    </lineage>
</organism>
<evidence type="ECO:0000313" key="1">
    <source>
        <dbReference type="EMBL" id="TNV18782.1"/>
    </source>
</evidence>
<accession>A0ABY2YBU7</accession>
<dbReference type="EMBL" id="VEWL01000001">
    <property type="protein sequence ID" value="TNV18782.1"/>
    <property type="molecule type" value="Genomic_DNA"/>
</dbReference>
<name>A0ABY2YBU7_9HYPH</name>
<protein>
    <recommendedName>
        <fullName evidence="3">Phage major capsid protein</fullName>
    </recommendedName>
</protein>